<dbReference type="RefSeq" id="WP_007466972.1">
    <property type="nucleotide sequence ID" value="NZ_KI391954.1"/>
</dbReference>
<sequence length="323" mass="33174">MRAAFVEKLGPAESIRHGELPTPRPGQGEVLVRVSAVSVNPVDTFVRSGLYATEIPFPFVIGRDLVGAVHELGEAVTGFSVGEQVWCSSLGHAGRQGAAAEFAVVGQDRLYRLPDGVDPVVAVAAAHPGSTAYLAVHEHGRAHAGQTVLVVGAGGNVGTAVVTMAAKAGARVVAVASSADEQRCLAAGAAEVLDRRGDWQSEARVRHSDKVDVYVDAFGENDLGLAVDLLAPGGRIIVLAGARSAPVLPLGKLYMRDGSVIGFVISRAKPEQLGRAAAKVGELLAAGALAPKMIKTMPLSEAATAHALVEAGGMSGTRLVLLP</sequence>
<dbReference type="Gene3D" id="3.40.50.720">
    <property type="entry name" value="NAD(P)-binding Rossmann-like Domain"/>
    <property type="match status" value="1"/>
</dbReference>
<feature type="domain" description="Enoyl reductase (ER)" evidence="2">
    <location>
        <begin position="10"/>
        <end position="320"/>
    </location>
</feature>
<dbReference type="InterPro" id="IPR013149">
    <property type="entry name" value="ADH-like_C"/>
</dbReference>
<dbReference type="SMART" id="SM00829">
    <property type="entry name" value="PKS_ER"/>
    <property type="match status" value="1"/>
</dbReference>
<dbReference type="GO" id="GO:0016491">
    <property type="term" value="F:oxidoreductase activity"/>
    <property type="evidence" value="ECO:0007669"/>
    <property type="project" value="InterPro"/>
</dbReference>
<comment type="caution">
    <text evidence="3">The sequence shown here is derived from an EMBL/GenBank/DDBJ whole genome shotgun (WGS) entry which is preliminary data.</text>
</comment>
<dbReference type="Pfam" id="PF00107">
    <property type="entry name" value="ADH_zinc_N"/>
    <property type="match status" value="1"/>
</dbReference>
<dbReference type="InterPro" id="IPR051603">
    <property type="entry name" value="Zinc-ADH_QOR/CCCR"/>
</dbReference>
<evidence type="ECO:0000313" key="3">
    <source>
        <dbReference type="EMBL" id="EFV14905.1"/>
    </source>
</evidence>
<gene>
    <name evidence="3" type="ORF">HMPREF9336_00206</name>
</gene>
<dbReference type="CDD" id="cd08253">
    <property type="entry name" value="zeta_crystallin"/>
    <property type="match status" value="1"/>
</dbReference>
<evidence type="ECO:0000256" key="1">
    <source>
        <dbReference type="ARBA" id="ARBA00022857"/>
    </source>
</evidence>
<keyword evidence="4" id="KW-1185">Reference proteome</keyword>
<name>E5XL37_SEGRC</name>
<proteinExistence type="predicted"/>
<dbReference type="PANTHER" id="PTHR44154">
    <property type="entry name" value="QUINONE OXIDOREDUCTASE"/>
    <property type="match status" value="1"/>
</dbReference>
<protein>
    <recommendedName>
        <fullName evidence="2">Enoyl reductase (ER) domain-containing protein</fullName>
    </recommendedName>
</protein>
<dbReference type="Pfam" id="PF08240">
    <property type="entry name" value="ADH_N"/>
    <property type="match status" value="1"/>
</dbReference>
<evidence type="ECO:0000313" key="4">
    <source>
        <dbReference type="Proteomes" id="UP000004816"/>
    </source>
</evidence>
<dbReference type="InterPro" id="IPR036291">
    <property type="entry name" value="NAD(P)-bd_dom_sf"/>
</dbReference>
<dbReference type="InterPro" id="IPR020843">
    <property type="entry name" value="ER"/>
</dbReference>
<dbReference type="eggNOG" id="COG0604">
    <property type="taxonomic scope" value="Bacteria"/>
</dbReference>
<keyword evidence="1" id="KW-0521">NADP</keyword>
<dbReference type="HOGENOM" id="CLU_026673_3_1_11"/>
<dbReference type="InterPro" id="IPR011032">
    <property type="entry name" value="GroES-like_sf"/>
</dbReference>
<dbReference type="SUPFAM" id="SSF51735">
    <property type="entry name" value="NAD(P)-binding Rossmann-fold domains"/>
    <property type="match status" value="1"/>
</dbReference>
<dbReference type="AlphaFoldDB" id="E5XL37"/>
<dbReference type="STRING" id="679197.HMPREF9336_00206"/>
<reference evidence="3 4" key="1">
    <citation type="journal article" date="2011" name="Stand. Genomic Sci.">
        <title>High quality draft genome sequence of Segniliparus rugosus CDC 945(T)= (ATCC BAA-974(T)).</title>
        <authorList>
            <person name="Earl A.M."/>
            <person name="Desjardins C.A."/>
            <person name="Fitzgerald M.G."/>
            <person name="Arachchi H.M."/>
            <person name="Zeng Q."/>
            <person name="Mehta T."/>
            <person name="Griggs A."/>
            <person name="Birren B.W."/>
            <person name="Toney N.C."/>
            <person name="Carr J."/>
            <person name="Posey J."/>
            <person name="Butler W.R."/>
        </authorList>
    </citation>
    <scope>NUCLEOTIDE SEQUENCE [LARGE SCALE GENOMIC DNA]</scope>
    <source>
        <strain evidence="4">ATCC BAA-974 / DSM 45345 / CCUG 50838 / CIP 108380 / JCM 13579 / CDC 945</strain>
    </source>
</reference>
<dbReference type="SUPFAM" id="SSF50129">
    <property type="entry name" value="GroES-like"/>
    <property type="match status" value="1"/>
</dbReference>
<dbReference type="Gene3D" id="3.90.180.10">
    <property type="entry name" value="Medium-chain alcohol dehydrogenases, catalytic domain"/>
    <property type="match status" value="1"/>
</dbReference>
<organism evidence="3 4">
    <name type="scientific">Segniliparus rugosus (strain ATCC BAA-974 / DSM 45345 / CCUG 50838 / CIP 108380 / JCM 13579 / CDC 945)</name>
    <dbReference type="NCBI Taxonomy" id="679197"/>
    <lineage>
        <taxon>Bacteria</taxon>
        <taxon>Bacillati</taxon>
        <taxon>Actinomycetota</taxon>
        <taxon>Actinomycetes</taxon>
        <taxon>Mycobacteriales</taxon>
        <taxon>Segniliparaceae</taxon>
        <taxon>Segniliparus</taxon>
    </lineage>
</organism>
<accession>E5XL37</accession>
<dbReference type="PANTHER" id="PTHR44154:SF1">
    <property type="entry name" value="QUINONE OXIDOREDUCTASE"/>
    <property type="match status" value="1"/>
</dbReference>
<dbReference type="OrthoDB" id="4190732at2"/>
<dbReference type="InterPro" id="IPR013154">
    <property type="entry name" value="ADH-like_N"/>
</dbReference>
<evidence type="ECO:0000259" key="2">
    <source>
        <dbReference type="SMART" id="SM00829"/>
    </source>
</evidence>
<dbReference type="EMBL" id="ACZI02000003">
    <property type="protein sequence ID" value="EFV14905.1"/>
    <property type="molecule type" value="Genomic_DNA"/>
</dbReference>
<dbReference type="Proteomes" id="UP000004816">
    <property type="component" value="Unassembled WGS sequence"/>
</dbReference>